<evidence type="ECO:0000256" key="1">
    <source>
        <dbReference type="SAM" id="MobiDB-lite"/>
    </source>
</evidence>
<dbReference type="KEGG" id="plj:28886264"/>
<reference evidence="3" key="1">
    <citation type="submission" date="2015-05" db="EMBL/GenBank/DDBJ databases">
        <authorList>
            <person name="Wang D.B."/>
            <person name="Wang M."/>
        </authorList>
    </citation>
    <scope>NUCLEOTIDE SEQUENCE</scope>
    <source>
        <strain evidence="3">36-1</strain>
    </source>
</reference>
<proteinExistence type="predicted"/>
<feature type="region of interest" description="Disordered" evidence="1">
    <location>
        <begin position="777"/>
        <end position="993"/>
    </location>
</feature>
<evidence type="ECO:0000313" key="4">
    <source>
        <dbReference type="Proteomes" id="UP000078340"/>
    </source>
</evidence>
<feature type="region of interest" description="Disordered" evidence="1">
    <location>
        <begin position="508"/>
        <end position="552"/>
    </location>
</feature>
<dbReference type="GeneID" id="28886264"/>
<accession>A0A179HSR3</accession>
<feature type="compositionally biased region" description="Acidic residues" evidence="1">
    <location>
        <begin position="206"/>
        <end position="223"/>
    </location>
</feature>
<feature type="compositionally biased region" description="Acidic residues" evidence="1">
    <location>
        <begin position="117"/>
        <end position="128"/>
    </location>
</feature>
<gene>
    <name evidence="3" type="ORF">PCL_01216</name>
    <name evidence="2" type="ORF">VFPFJ_04133</name>
</gene>
<feature type="compositionally biased region" description="Acidic residues" evidence="1">
    <location>
        <begin position="721"/>
        <end position="733"/>
    </location>
</feature>
<protein>
    <submittedName>
        <fullName evidence="2">Uncharacterized protein</fullName>
    </submittedName>
</protein>
<dbReference type="Proteomes" id="UP000245956">
    <property type="component" value="Unassembled WGS sequence"/>
</dbReference>
<organism evidence="2 4">
    <name type="scientific">Purpureocillium lilacinum</name>
    <name type="common">Paecilomyces lilacinus</name>
    <dbReference type="NCBI Taxonomy" id="33203"/>
    <lineage>
        <taxon>Eukaryota</taxon>
        <taxon>Fungi</taxon>
        <taxon>Dikarya</taxon>
        <taxon>Ascomycota</taxon>
        <taxon>Pezizomycotina</taxon>
        <taxon>Sordariomycetes</taxon>
        <taxon>Hypocreomycetidae</taxon>
        <taxon>Hypocreales</taxon>
        <taxon>Ophiocordycipitaceae</taxon>
        <taxon>Purpureocillium</taxon>
    </lineage>
</organism>
<feature type="compositionally biased region" description="Polar residues" evidence="1">
    <location>
        <begin position="16"/>
        <end position="28"/>
    </location>
</feature>
<feature type="compositionally biased region" description="Polar residues" evidence="1">
    <location>
        <begin position="39"/>
        <end position="59"/>
    </location>
</feature>
<dbReference type="EMBL" id="LSBI01000003">
    <property type="protein sequence ID" value="OAQ92393.1"/>
    <property type="molecule type" value="Genomic_DNA"/>
</dbReference>
<dbReference type="EMBL" id="LCWV01000013">
    <property type="protein sequence ID" value="PWI68831.1"/>
    <property type="molecule type" value="Genomic_DNA"/>
</dbReference>
<feature type="region of interest" description="Disordered" evidence="1">
    <location>
        <begin position="721"/>
        <end position="760"/>
    </location>
</feature>
<evidence type="ECO:0000313" key="2">
    <source>
        <dbReference type="EMBL" id="OAQ92393.1"/>
    </source>
</evidence>
<comment type="caution">
    <text evidence="2">The sequence shown here is derived from an EMBL/GenBank/DDBJ whole genome shotgun (WGS) entry which is preliminary data.</text>
</comment>
<feature type="region of interest" description="Disordered" evidence="1">
    <location>
        <begin position="1"/>
        <end position="471"/>
    </location>
</feature>
<feature type="compositionally biased region" description="Acidic residues" evidence="1">
    <location>
        <begin position="438"/>
        <end position="448"/>
    </location>
</feature>
<sequence>MAPETRSRGVPPPNRVYNSSPALQQVQFPSRRKKVRTYGRQSSSHTPSLRQQTLTQIDFVSSFDDDGEDVITLTDSENEPQQAPAEQGGDGGDKENTNPKGRTKGKGKAKARVRMQEEEDDKDDDEEPVPVSRRRKRPFTGATVNKSKRRRTLGDDSPDDTAARPKGLKESKTSRRRTLGDAPSSSSKYHTQTLTQFLGQRSFIADSDDEGDDLGLVPSEDEGDKGNDDGFMEWLGEPGSPSVRRSKTRRRMSASPSPQRLRAGKLSQAQVCPSREESVIPQTPAKLTTTKNALPEEPPSSKVLDSPSTTLIDRYGAPDAQNSPLKDRASPTARPLQLTGVPKHLDATPTRRKPAMVIQDSFATTGSWASPSRSQHKATQNSDLSTANTPTKGSSRQGRDGSSELGASSVAGRASMSPSKAKKNRSPKKVAGGLSEIPDSDEEDEGFDIESMRGGELEVEPDRDEHRFVAGAETQLVMNELASSEALQPSLEKKASFLAQSSSSLSSISEQSSSAAPKAIGSPPTTLPQPVPSKQQEPPSRREQPTAKPVAKRIRKPLHHPLSPSQPRQSQPFESQRVHVSILRSLPPPAARSDILLPVSAEQLASLVSGHAVHVVMPFKIPTQVVRFWLLEGSMLRYMACVEHHQANERPLPSSVAGKGNSWQYYISQVYELNNPVSEPDMREEGWWDEGQAIGRYVYLPPAVIGQLLWNLRHAVFGEGAEDQASDSEEEVVAEAGSHDEPLEVLPAREQTPPGSLTVSQQVTAQIHSDIAYSTQFIPSTPLGDSETHHGTSPRGGDGTTPRQGEPPSSSINPPPPPGFAAPSSSSSSAHRLQQTPRPAKGTTSTNTIRPSQATTASQPSTPEKSHPGPPRKHHAPPTRPPLRSTTNTTTTATTHPPLQHSSSTSLHFLDHGASLVSMPPCSPTSPLQPGDSPPPPFSSSSATQLLTKSQMLPDSLLRDGQPPPPLPPGTFAKSGTASAREIWDSDDDDVPL</sequence>
<feature type="compositionally biased region" description="Low complexity" evidence="1">
    <location>
        <begin position="882"/>
        <end position="898"/>
    </location>
</feature>
<feature type="region of interest" description="Disordered" evidence="1">
    <location>
        <begin position="557"/>
        <end position="576"/>
    </location>
</feature>
<evidence type="ECO:0000313" key="5">
    <source>
        <dbReference type="Proteomes" id="UP000245956"/>
    </source>
</evidence>
<dbReference type="Proteomes" id="UP000078340">
    <property type="component" value="Unassembled WGS sequence"/>
</dbReference>
<dbReference type="OMA" id="RFMACAD"/>
<feature type="compositionally biased region" description="Polar residues" evidence="1">
    <location>
        <begin position="183"/>
        <end position="199"/>
    </location>
</feature>
<feature type="compositionally biased region" description="Low complexity" evidence="1">
    <location>
        <begin position="821"/>
        <end position="830"/>
    </location>
</feature>
<evidence type="ECO:0000313" key="3">
    <source>
        <dbReference type="EMBL" id="PWI68831.1"/>
    </source>
</evidence>
<dbReference type="AlphaFoldDB" id="A0A179HSR3"/>
<feature type="compositionally biased region" description="Basic residues" evidence="1">
    <location>
        <begin position="101"/>
        <end position="113"/>
    </location>
</feature>
<feature type="compositionally biased region" description="Basic and acidic residues" evidence="1">
    <location>
        <begin position="161"/>
        <end position="173"/>
    </location>
</feature>
<name>A0A179HSR3_PURLI</name>
<feature type="compositionally biased region" description="Polar residues" evidence="1">
    <location>
        <begin position="361"/>
        <end position="396"/>
    </location>
</feature>
<feature type="compositionally biased region" description="Polar residues" evidence="1">
    <location>
        <begin position="831"/>
        <end position="863"/>
    </location>
</feature>
<reference evidence="2 4" key="3">
    <citation type="submission" date="2016-02" db="EMBL/GenBank/DDBJ databases">
        <title>Biosynthesis of antibiotic leucinostatins and their inhibition on Phytophthora in bio-control Purpureocillium lilacinum.</title>
        <authorList>
            <person name="Wang G."/>
            <person name="Liu Z."/>
            <person name="Lin R."/>
            <person name="Li E."/>
            <person name="Mao Z."/>
            <person name="Ling J."/>
            <person name="Yin W."/>
            <person name="Xie B."/>
        </authorList>
    </citation>
    <scope>NUCLEOTIDE SEQUENCE [LARGE SCALE GENOMIC DNA]</scope>
    <source>
        <strain evidence="2">PLFJ-1</strain>
    </source>
</reference>
<feature type="compositionally biased region" description="Polar residues" evidence="1">
    <location>
        <begin position="943"/>
        <end position="953"/>
    </location>
</feature>
<reference evidence="3 5" key="2">
    <citation type="journal article" date="2016" name="Front. Microbiol.">
        <title>Genome and transcriptome sequences reveal the specific parasitism of the nematophagous Purpureocillium lilacinum 36-1.</title>
        <authorList>
            <person name="Xie J."/>
            <person name="Li S."/>
            <person name="Mo C."/>
            <person name="Xiao X."/>
            <person name="Peng D."/>
            <person name="Wang G."/>
            <person name="Xiao Y."/>
        </authorList>
    </citation>
    <scope>NUCLEOTIDE SEQUENCE [LARGE SCALE GENOMIC DNA]</scope>
    <source>
        <strain evidence="3 5">36-1</strain>
    </source>
</reference>
<feature type="compositionally biased region" description="Low complexity" evidence="1">
    <location>
        <begin position="561"/>
        <end position="575"/>
    </location>
</feature>